<gene>
    <name evidence="2" type="ORF">LACBIDRAFT_329626</name>
</gene>
<accession>B0DIM5</accession>
<dbReference type="Proteomes" id="UP000001194">
    <property type="component" value="Unassembled WGS sequence"/>
</dbReference>
<dbReference type="InParanoid" id="B0DIM5"/>
<feature type="compositionally biased region" description="Basic and acidic residues" evidence="1">
    <location>
        <begin position="77"/>
        <end position="100"/>
    </location>
</feature>
<evidence type="ECO:0000313" key="3">
    <source>
        <dbReference type="Proteomes" id="UP000001194"/>
    </source>
</evidence>
<evidence type="ECO:0000313" key="2">
    <source>
        <dbReference type="EMBL" id="EDR05596.1"/>
    </source>
</evidence>
<dbReference type="EMBL" id="DS547112">
    <property type="protein sequence ID" value="EDR05596.1"/>
    <property type="molecule type" value="Genomic_DNA"/>
</dbReference>
<organism evidence="3">
    <name type="scientific">Laccaria bicolor (strain S238N-H82 / ATCC MYA-4686)</name>
    <name type="common">Bicoloured deceiver</name>
    <name type="synonym">Laccaria laccata var. bicolor</name>
    <dbReference type="NCBI Taxonomy" id="486041"/>
    <lineage>
        <taxon>Eukaryota</taxon>
        <taxon>Fungi</taxon>
        <taxon>Dikarya</taxon>
        <taxon>Basidiomycota</taxon>
        <taxon>Agaricomycotina</taxon>
        <taxon>Agaricomycetes</taxon>
        <taxon>Agaricomycetidae</taxon>
        <taxon>Agaricales</taxon>
        <taxon>Agaricineae</taxon>
        <taxon>Hydnangiaceae</taxon>
        <taxon>Laccaria</taxon>
    </lineage>
</organism>
<protein>
    <submittedName>
        <fullName evidence="2">Predicted protein</fullName>
    </submittedName>
</protein>
<dbReference type="KEGG" id="lbc:LACBIDRAFT_329626"/>
<keyword evidence="3" id="KW-1185">Reference proteome</keyword>
<dbReference type="RefSeq" id="XP_001883700.1">
    <property type="nucleotide sequence ID" value="XM_001883665.1"/>
</dbReference>
<proteinExistence type="predicted"/>
<sequence>MVDDAGKRHGSMGICGQDWFVTVHWLPRTINEKNLPKLSEIHNEGPQSQLASSLIGTGTHAVIKAPQRTLQVVDSSPRSHRDQYCQEPADPKTQDPSYSRDWRYPTLLGADFDYHFASPPKARLVSEGPEKLARIHAFAAGWLRDY</sequence>
<reference evidence="2 3" key="1">
    <citation type="journal article" date="2008" name="Nature">
        <title>The genome of Laccaria bicolor provides insights into mycorrhizal symbiosis.</title>
        <authorList>
            <person name="Martin F."/>
            <person name="Aerts A."/>
            <person name="Ahren D."/>
            <person name="Brun A."/>
            <person name="Danchin E.G.J."/>
            <person name="Duchaussoy F."/>
            <person name="Gibon J."/>
            <person name="Kohler A."/>
            <person name="Lindquist E."/>
            <person name="Pereda V."/>
            <person name="Salamov A."/>
            <person name="Shapiro H.J."/>
            <person name="Wuyts J."/>
            <person name="Blaudez D."/>
            <person name="Buee M."/>
            <person name="Brokstein P."/>
            <person name="Canbaeck B."/>
            <person name="Cohen D."/>
            <person name="Courty P.E."/>
            <person name="Coutinho P.M."/>
            <person name="Delaruelle C."/>
            <person name="Detter J.C."/>
            <person name="Deveau A."/>
            <person name="DiFazio S."/>
            <person name="Duplessis S."/>
            <person name="Fraissinet-Tachet L."/>
            <person name="Lucic E."/>
            <person name="Frey-Klett P."/>
            <person name="Fourrey C."/>
            <person name="Feussner I."/>
            <person name="Gay G."/>
            <person name="Grimwood J."/>
            <person name="Hoegger P.J."/>
            <person name="Jain P."/>
            <person name="Kilaru S."/>
            <person name="Labbe J."/>
            <person name="Lin Y.C."/>
            <person name="Legue V."/>
            <person name="Le Tacon F."/>
            <person name="Marmeisse R."/>
            <person name="Melayah D."/>
            <person name="Montanini B."/>
            <person name="Muratet M."/>
            <person name="Nehls U."/>
            <person name="Niculita-Hirzel H."/>
            <person name="Oudot-Le Secq M.P."/>
            <person name="Peter M."/>
            <person name="Quesneville H."/>
            <person name="Rajashekar B."/>
            <person name="Reich M."/>
            <person name="Rouhier N."/>
            <person name="Schmutz J."/>
            <person name="Yin T."/>
            <person name="Chalot M."/>
            <person name="Henrissat B."/>
            <person name="Kuees U."/>
            <person name="Lucas S."/>
            <person name="Van de Peer Y."/>
            <person name="Podila G.K."/>
            <person name="Polle A."/>
            <person name="Pukkila P.J."/>
            <person name="Richardson P.M."/>
            <person name="Rouze P."/>
            <person name="Sanders I.R."/>
            <person name="Stajich J.E."/>
            <person name="Tunlid A."/>
            <person name="Tuskan G."/>
            <person name="Grigoriev I.V."/>
        </authorList>
    </citation>
    <scope>NUCLEOTIDE SEQUENCE [LARGE SCALE GENOMIC DNA]</scope>
    <source>
        <strain evidence="3">S238N-H82 / ATCC MYA-4686</strain>
    </source>
</reference>
<dbReference type="GeneID" id="6079354"/>
<feature type="region of interest" description="Disordered" evidence="1">
    <location>
        <begin position="69"/>
        <end position="100"/>
    </location>
</feature>
<name>B0DIM5_LACBS</name>
<evidence type="ECO:0000256" key="1">
    <source>
        <dbReference type="SAM" id="MobiDB-lite"/>
    </source>
</evidence>
<dbReference type="HOGENOM" id="CLU_1777785_0_0_1"/>
<dbReference type="AlphaFoldDB" id="B0DIM5"/>